<dbReference type="PANTHER" id="PTHR43428:SF1">
    <property type="entry name" value="ARSENATE REDUCTASE"/>
    <property type="match status" value="1"/>
</dbReference>
<name>A0A6J4REI7_9ACTN</name>
<evidence type="ECO:0000256" key="1">
    <source>
        <dbReference type="ARBA" id="ARBA00022849"/>
    </source>
</evidence>
<dbReference type="AlphaFoldDB" id="A0A6J4REI7"/>
<dbReference type="Gene3D" id="3.40.50.2300">
    <property type="match status" value="1"/>
</dbReference>
<feature type="domain" description="Phosphotyrosine protein phosphatase I" evidence="2">
    <location>
        <begin position="10"/>
        <end position="143"/>
    </location>
</feature>
<dbReference type="Pfam" id="PF01451">
    <property type="entry name" value="LMWPc"/>
    <property type="match status" value="1"/>
</dbReference>
<gene>
    <name evidence="3" type="ORF">AVDCRST_MAG58-3039</name>
</gene>
<dbReference type="InterPro" id="IPR036196">
    <property type="entry name" value="Ptyr_pPase_sf"/>
</dbReference>
<sequence length="144" mass="15978">MTDQRTADRQRVLFLCTHNSARSQMAEGLLRNLAADRFEAFSAGTEATRVRPEAVSVMAEIGVDISSQESETLERYLGEPLDLVITVCDDANESCPVFPGASSRLHWSFPDPSKATGGYEEILHTFRNVRDEIRGRIESELAGM</sequence>
<dbReference type="CDD" id="cd16345">
    <property type="entry name" value="LMWP_ArsC"/>
    <property type="match status" value="1"/>
</dbReference>
<dbReference type="GO" id="GO:0030612">
    <property type="term" value="F:arsenate reductase (thioredoxin) activity"/>
    <property type="evidence" value="ECO:0007669"/>
    <property type="project" value="UniProtKB-EC"/>
</dbReference>
<protein>
    <submittedName>
        <fullName evidence="3">Arsenate reductase thioredoxin-coupled</fullName>
        <ecNumber evidence="3">1.20.4.4</ecNumber>
    </submittedName>
</protein>
<accession>A0A6J4REI7</accession>
<evidence type="ECO:0000313" key="3">
    <source>
        <dbReference type="EMBL" id="CAA9463677.1"/>
    </source>
</evidence>
<dbReference type="SUPFAM" id="SSF52788">
    <property type="entry name" value="Phosphotyrosine protein phosphatases I"/>
    <property type="match status" value="1"/>
</dbReference>
<dbReference type="EC" id="1.20.4.4" evidence="3"/>
<organism evidence="3">
    <name type="scientific">uncultured Rubrobacteraceae bacterium</name>
    <dbReference type="NCBI Taxonomy" id="349277"/>
    <lineage>
        <taxon>Bacteria</taxon>
        <taxon>Bacillati</taxon>
        <taxon>Actinomycetota</taxon>
        <taxon>Rubrobacteria</taxon>
        <taxon>Rubrobacterales</taxon>
        <taxon>Rubrobacteraceae</taxon>
        <taxon>environmental samples</taxon>
    </lineage>
</organism>
<evidence type="ECO:0000259" key="2">
    <source>
        <dbReference type="SMART" id="SM00226"/>
    </source>
</evidence>
<dbReference type="InterPro" id="IPR023485">
    <property type="entry name" value="Ptyr_pPase"/>
</dbReference>
<dbReference type="GO" id="GO:0046685">
    <property type="term" value="P:response to arsenic-containing substance"/>
    <property type="evidence" value="ECO:0007669"/>
    <property type="project" value="UniProtKB-KW"/>
</dbReference>
<dbReference type="SMART" id="SM00226">
    <property type="entry name" value="LMWPc"/>
    <property type="match status" value="1"/>
</dbReference>
<reference evidence="3" key="1">
    <citation type="submission" date="2020-02" db="EMBL/GenBank/DDBJ databases">
        <authorList>
            <person name="Meier V. D."/>
        </authorList>
    </citation>
    <scope>NUCLEOTIDE SEQUENCE</scope>
    <source>
        <strain evidence="3">AVDCRST_MAG58</strain>
    </source>
</reference>
<dbReference type="PANTHER" id="PTHR43428">
    <property type="entry name" value="ARSENATE REDUCTASE"/>
    <property type="match status" value="1"/>
</dbReference>
<dbReference type="EMBL" id="CADCVF010000064">
    <property type="protein sequence ID" value="CAA9463677.1"/>
    <property type="molecule type" value="Genomic_DNA"/>
</dbReference>
<keyword evidence="3" id="KW-0560">Oxidoreductase</keyword>
<proteinExistence type="predicted"/>
<keyword evidence="1" id="KW-0059">Arsenical resistance</keyword>